<dbReference type="Gene3D" id="3.30.1780.10">
    <property type="entry name" value="ornithine cyclodeaminase, domain 1"/>
    <property type="match status" value="1"/>
</dbReference>
<sequence>SRTPENRDKFCLDMSEMLGVSVESVASAHEAVRGVDIVIAITNVRTLNPVLLGEWLEPGMHINAAGANSMNRRELDDEAITRSSLVVVDSKEQAKIECADLAIPADLGLLEWDRVVELGHVVSGQVNGRANPDDITLFESQGIALEDVAAATHIYNRARQEGIGITLPF</sequence>
<dbReference type="SUPFAM" id="SSF51735">
    <property type="entry name" value="NAD(P)-binding Rossmann-fold domains"/>
    <property type="match status" value="1"/>
</dbReference>
<gene>
    <name evidence="1" type="ORF">METZ01_LOCUS328193</name>
</gene>
<dbReference type="AlphaFoldDB" id="A0A382PPR0"/>
<dbReference type="PANTHER" id="PTHR13812:SF19">
    <property type="entry name" value="KETIMINE REDUCTASE MU-CRYSTALLIN"/>
    <property type="match status" value="1"/>
</dbReference>
<organism evidence="1">
    <name type="scientific">marine metagenome</name>
    <dbReference type="NCBI Taxonomy" id="408172"/>
    <lineage>
        <taxon>unclassified sequences</taxon>
        <taxon>metagenomes</taxon>
        <taxon>ecological metagenomes</taxon>
    </lineage>
</organism>
<dbReference type="Pfam" id="PF02423">
    <property type="entry name" value="OCD_Mu_crystall"/>
    <property type="match status" value="1"/>
</dbReference>
<proteinExistence type="predicted"/>
<accession>A0A382PPR0</accession>
<dbReference type="InterPro" id="IPR003462">
    <property type="entry name" value="ODC_Mu_crystall"/>
</dbReference>
<dbReference type="InterPro" id="IPR036291">
    <property type="entry name" value="NAD(P)-bd_dom_sf"/>
</dbReference>
<reference evidence="1" key="1">
    <citation type="submission" date="2018-05" db="EMBL/GenBank/DDBJ databases">
        <authorList>
            <person name="Lanie J.A."/>
            <person name="Ng W.-L."/>
            <person name="Kazmierczak K.M."/>
            <person name="Andrzejewski T.M."/>
            <person name="Davidsen T.M."/>
            <person name="Wayne K.J."/>
            <person name="Tettelin H."/>
            <person name="Glass J.I."/>
            <person name="Rusch D."/>
            <person name="Podicherti R."/>
            <person name="Tsui H.-C.T."/>
            <person name="Winkler M.E."/>
        </authorList>
    </citation>
    <scope>NUCLEOTIDE SEQUENCE</scope>
</reference>
<protein>
    <recommendedName>
        <fullName evidence="2">Ornithine cyclodeaminase</fullName>
    </recommendedName>
</protein>
<dbReference type="InterPro" id="IPR023401">
    <property type="entry name" value="ODC_N"/>
</dbReference>
<name>A0A382PPR0_9ZZZZ</name>
<evidence type="ECO:0000313" key="1">
    <source>
        <dbReference type="EMBL" id="SVC75339.1"/>
    </source>
</evidence>
<evidence type="ECO:0008006" key="2">
    <source>
        <dbReference type="Google" id="ProtNLM"/>
    </source>
</evidence>
<dbReference type="Gene3D" id="3.40.50.720">
    <property type="entry name" value="NAD(P)-binding Rossmann-like Domain"/>
    <property type="match status" value="1"/>
</dbReference>
<feature type="non-terminal residue" evidence="1">
    <location>
        <position position="1"/>
    </location>
</feature>
<dbReference type="GO" id="GO:0005737">
    <property type="term" value="C:cytoplasm"/>
    <property type="evidence" value="ECO:0007669"/>
    <property type="project" value="TreeGrafter"/>
</dbReference>
<dbReference type="EMBL" id="UINC01108897">
    <property type="protein sequence ID" value="SVC75339.1"/>
    <property type="molecule type" value="Genomic_DNA"/>
</dbReference>
<dbReference type="PANTHER" id="PTHR13812">
    <property type="entry name" value="KETIMINE REDUCTASE MU-CRYSTALLIN"/>
    <property type="match status" value="1"/>
</dbReference>